<dbReference type="GO" id="GO:0020037">
    <property type="term" value="F:heme binding"/>
    <property type="evidence" value="ECO:0007669"/>
    <property type="project" value="InterPro"/>
</dbReference>
<keyword evidence="8" id="KW-0479">Metal-binding</keyword>
<dbReference type="AlphaFoldDB" id="W1WVQ4"/>
<evidence type="ECO:0000256" key="6">
    <source>
        <dbReference type="ARBA" id="ARBA00022485"/>
    </source>
</evidence>
<protein>
    <recommendedName>
        <fullName evidence="5">assimilatory sulfite reductase (NADPH)</fullName>
        <ecNumber evidence="5">1.8.1.2</ecNumber>
    </recommendedName>
</protein>
<gene>
    <name evidence="15" type="ORF">Q604_UNBC18348G0015</name>
</gene>
<keyword evidence="12" id="KW-0411">Iron-sulfur</keyword>
<evidence type="ECO:0000256" key="10">
    <source>
        <dbReference type="ARBA" id="ARBA00023002"/>
    </source>
</evidence>
<keyword evidence="11" id="KW-0408">Iron</keyword>
<dbReference type="Pfam" id="PF03460">
    <property type="entry name" value="NIR_SIR_ferr"/>
    <property type="match status" value="1"/>
</dbReference>
<dbReference type="InterPro" id="IPR005117">
    <property type="entry name" value="NiRdtase/SiRdtase_haem-b_fer"/>
</dbReference>
<dbReference type="InterPro" id="IPR036136">
    <property type="entry name" value="Nit/Sulf_reduc_fer-like_dom_sf"/>
</dbReference>
<dbReference type="Gene3D" id="3.30.413.10">
    <property type="entry name" value="Sulfite Reductase Hemoprotein, domain 1"/>
    <property type="match status" value="1"/>
</dbReference>
<evidence type="ECO:0000256" key="5">
    <source>
        <dbReference type="ARBA" id="ARBA00012604"/>
    </source>
</evidence>
<dbReference type="PANTHER" id="PTHR11493">
    <property type="entry name" value="SULFITE REDUCTASE [NADPH] SUBUNIT BETA-RELATED"/>
    <property type="match status" value="1"/>
</dbReference>
<dbReference type="GO" id="GO:0051539">
    <property type="term" value="F:4 iron, 4 sulfur cluster binding"/>
    <property type="evidence" value="ECO:0007669"/>
    <property type="project" value="UniProtKB-KW"/>
</dbReference>
<comment type="pathway">
    <text evidence="3">Sulfur metabolism; hydrogen sulfide biosynthesis; hydrogen sulfide from sulfite (NADPH route): step 1/1.</text>
</comment>
<dbReference type="InterPro" id="IPR045169">
    <property type="entry name" value="NO2/SO3_Rdtase_4Fe4S_prot"/>
</dbReference>
<evidence type="ECO:0000256" key="3">
    <source>
        <dbReference type="ARBA" id="ARBA00004774"/>
    </source>
</evidence>
<keyword evidence="7" id="KW-0349">Heme</keyword>
<keyword evidence="10" id="KW-0560">Oxidoreductase</keyword>
<sequence>MDRLGETWVTEELNRRLGWEIKAPRDFEFEHNGDRLGWIEGINNWNFTLFIQNGRVKDTEDYLLKTALREIAEIHTGDFRLSPNQNLVIANVSPEKKEEIQAIIDKYKLTDGKNYTGLRRNSMACVAFPTCGLAMAESERYLPSLITKIEDLLDESGLKEEEITIRMTGCPNGCARPALAEIAFIGKAPGKYNMYLGGSFKGERLNKIYKENIDENEILESLRPLLLRYSKERLDGEHFGDFVIRDGVIAKVHDGRDFHS</sequence>
<dbReference type="Gene3D" id="3.90.480.10">
    <property type="entry name" value="Sulfite Reductase Hemoprotein,Domain 2"/>
    <property type="match status" value="1"/>
</dbReference>
<dbReference type="GO" id="GO:0046872">
    <property type="term" value="F:metal ion binding"/>
    <property type="evidence" value="ECO:0007669"/>
    <property type="project" value="UniProtKB-KW"/>
</dbReference>
<dbReference type="SUPFAM" id="SSF56014">
    <property type="entry name" value="Nitrite and sulphite reductase 4Fe-4S domain-like"/>
    <property type="match status" value="1"/>
</dbReference>
<dbReference type="PANTHER" id="PTHR11493:SF47">
    <property type="entry name" value="SULFITE REDUCTASE [NADPH] SUBUNIT BETA"/>
    <property type="match status" value="1"/>
</dbReference>
<evidence type="ECO:0000256" key="2">
    <source>
        <dbReference type="ARBA" id="ARBA00001966"/>
    </source>
</evidence>
<accession>W1WVQ4</accession>
<dbReference type="GO" id="GO:0004783">
    <property type="term" value="F:sulfite reductase (NADPH) activity"/>
    <property type="evidence" value="ECO:0007669"/>
    <property type="project" value="UniProtKB-EC"/>
</dbReference>
<dbReference type="EMBL" id="AZMM01018348">
    <property type="protein sequence ID" value="ETJ21180.1"/>
    <property type="molecule type" value="Genomic_DNA"/>
</dbReference>
<evidence type="ECO:0000256" key="1">
    <source>
        <dbReference type="ARBA" id="ARBA00001929"/>
    </source>
</evidence>
<dbReference type="SUPFAM" id="SSF55124">
    <property type="entry name" value="Nitrite/Sulfite reductase N-terminal domain-like"/>
    <property type="match status" value="1"/>
</dbReference>
<dbReference type="EC" id="1.8.1.2" evidence="5"/>
<feature type="domain" description="Nitrite/Sulfite reductase ferredoxin-like" evidence="14">
    <location>
        <begin position="46"/>
        <end position="106"/>
    </location>
</feature>
<evidence type="ECO:0000256" key="13">
    <source>
        <dbReference type="ARBA" id="ARBA00052219"/>
    </source>
</evidence>
<evidence type="ECO:0000256" key="12">
    <source>
        <dbReference type="ARBA" id="ARBA00023014"/>
    </source>
</evidence>
<keyword evidence="9" id="KW-0521">NADP</keyword>
<comment type="cofactor">
    <cofactor evidence="2">
        <name>[4Fe-4S] cluster</name>
        <dbReference type="ChEBI" id="CHEBI:49883"/>
    </cofactor>
</comment>
<dbReference type="FunFam" id="3.30.413.10:FF:000003">
    <property type="entry name" value="Sulfite reductase [NADPH] hemoprotein beta-component"/>
    <property type="match status" value="1"/>
</dbReference>
<evidence type="ECO:0000256" key="8">
    <source>
        <dbReference type="ARBA" id="ARBA00022723"/>
    </source>
</evidence>
<name>W1WVQ4_9ZZZZ</name>
<reference evidence="15" key="1">
    <citation type="submission" date="2013-12" db="EMBL/GenBank/DDBJ databases">
        <title>A Varibaculum cambriense genome reconstructed from a premature infant gut community with otherwise low bacterial novelty that shifts toward anaerobic metabolism during the third week of life.</title>
        <authorList>
            <person name="Brown C.T."/>
            <person name="Sharon I."/>
            <person name="Thomas B.C."/>
            <person name="Castelle C.J."/>
            <person name="Morowitz M.J."/>
            <person name="Banfield J.F."/>
        </authorList>
    </citation>
    <scope>NUCLEOTIDE SEQUENCE</scope>
</reference>
<evidence type="ECO:0000256" key="7">
    <source>
        <dbReference type="ARBA" id="ARBA00022617"/>
    </source>
</evidence>
<organism evidence="15">
    <name type="scientific">human gut metagenome</name>
    <dbReference type="NCBI Taxonomy" id="408170"/>
    <lineage>
        <taxon>unclassified sequences</taxon>
        <taxon>metagenomes</taxon>
        <taxon>organismal metagenomes</taxon>
    </lineage>
</organism>
<evidence type="ECO:0000256" key="9">
    <source>
        <dbReference type="ARBA" id="ARBA00022857"/>
    </source>
</evidence>
<dbReference type="GO" id="GO:0000103">
    <property type="term" value="P:sulfate assimilation"/>
    <property type="evidence" value="ECO:0007669"/>
    <property type="project" value="TreeGrafter"/>
</dbReference>
<evidence type="ECO:0000313" key="15">
    <source>
        <dbReference type="EMBL" id="ETJ21180.1"/>
    </source>
</evidence>
<dbReference type="GO" id="GO:0009337">
    <property type="term" value="C:sulfite reductase complex (NADPH)"/>
    <property type="evidence" value="ECO:0007669"/>
    <property type="project" value="TreeGrafter"/>
</dbReference>
<dbReference type="PROSITE" id="PS00365">
    <property type="entry name" value="NIR_SIR"/>
    <property type="match status" value="1"/>
</dbReference>
<comment type="caution">
    <text evidence="15">The sequence shown here is derived from an EMBL/GenBank/DDBJ whole genome shotgun (WGS) entry which is preliminary data.</text>
</comment>
<evidence type="ECO:0000256" key="11">
    <source>
        <dbReference type="ARBA" id="ARBA00023004"/>
    </source>
</evidence>
<dbReference type="GO" id="GO:0050311">
    <property type="term" value="F:sulfite reductase (ferredoxin) activity"/>
    <property type="evidence" value="ECO:0007669"/>
    <property type="project" value="TreeGrafter"/>
</dbReference>
<dbReference type="InterPro" id="IPR045854">
    <property type="entry name" value="NO2/SO3_Rdtase_4Fe4S_sf"/>
</dbReference>
<comment type="cofactor">
    <cofactor evidence="1">
        <name>siroheme</name>
        <dbReference type="ChEBI" id="CHEBI:60052"/>
    </cofactor>
</comment>
<evidence type="ECO:0000259" key="14">
    <source>
        <dbReference type="Pfam" id="PF03460"/>
    </source>
</evidence>
<evidence type="ECO:0000256" key="4">
    <source>
        <dbReference type="ARBA" id="ARBA00010429"/>
    </source>
</evidence>
<dbReference type="PRINTS" id="PR00397">
    <property type="entry name" value="SIROHAEM"/>
</dbReference>
<comment type="similarity">
    <text evidence="4">Belongs to the nitrite and sulfite reductase 4Fe-4S domain family.</text>
</comment>
<dbReference type="InterPro" id="IPR006066">
    <property type="entry name" value="NO2/SO3_Rdtase_FeS/sirohaem_BS"/>
</dbReference>
<comment type="catalytic activity">
    <reaction evidence="13">
        <text>hydrogen sulfide + 3 NADP(+) + 3 H2O = sulfite + 3 NADPH + 4 H(+)</text>
        <dbReference type="Rhea" id="RHEA:13801"/>
        <dbReference type="ChEBI" id="CHEBI:15377"/>
        <dbReference type="ChEBI" id="CHEBI:15378"/>
        <dbReference type="ChEBI" id="CHEBI:17359"/>
        <dbReference type="ChEBI" id="CHEBI:29919"/>
        <dbReference type="ChEBI" id="CHEBI:57783"/>
        <dbReference type="ChEBI" id="CHEBI:58349"/>
        <dbReference type="EC" id="1.8.1.2"/>
    </reaction>
</comment>
<proteinExistence type="inferred from homology"/>
<keyword evidence="6" id="KW-0004">4Fe-4S</keyword>